<dbReference type="GO" id="GO:0006631">
    <property type="term" value="P:fatty acid metabolic process"/>
    <property type="evidence" value="ECO:0007669"/>
    <property type="project" value="TreeGrafter"/>
</dbReference>
<proteinExistence type="inferred from homology"/>
<dbReference type="Gene3D" id="3.30.300.30">
    <property type="match status" value="1"/>
</dbReference>
<dbReference type="InterPro" id="IPR020845">
    <property type="entry name" value="AMP-binding_CS"/>
</dbReference>
<dbReference type="eggNOG" id="COG1022">
    <property type="taxonomic scope" value="Bacteria"/>
</dbReference>
<evidence type="ECO:0000313" key="5">
    <source>
        <dbReference type="Proteomes" id="UP000009222"/>
    </source>
</evidence>
<dbReference type="PANTHER" id="PTHR43201">
    <property type="entry name" value="ACYL-COA SYNTHETASE"/>
    <property type="match status" value="1"/>
</dbReference>
<dbReference type="InterPro" id="IPR000873">
    <property type="entry name" value="AMP-dep_synth/lig_dom"/>
</dbReference>
<name>F5YB34_LEAAZ</name>
<dbReference type="InParanoid" id="F5YB34"/>
<sequence length="577" mass="63711">MLDFKDYVADWPDFPYPNFSAWLDGIASKYGEKIAIYYRFGGQKEFTTWSFTRLASESRRIARGLLAEGLAKGDRVALWAENRPEWMAVWLGAAIAGLVIVPIDFLASENECANILKITRAKAFFYAAKKQSFIDGLPSRDISIKTLVSMAREGNDIFSSFGASAGEQALPSSSDIAEKDPVSIVFTSGTTGFAKGVTLCHKGIISNASSAILSLRACPQDIFINVLPLHHTYPTTCSFIAPLTAGAGTIIVEKLVGSVVIDDIHDAGGTFLIAVPLLYDKVMAAIEKGYKALPGIVQGILNIFRAISLAQAKRGNFNFGQNFFRFIRKKARLSSIRIMVAGGGPLSPKTADFFDSFGFNMVHGYGMSENSPLISVNTPWHKNNVSVGLPVKHTEVKILDPDKEGTGEIAARSSSIMLGYYDNPEATAEVITSDGWLKTGDLGYRDDKGFIYINGRQKNLIVSSGGKNIYPEEIETHFADSKITAQILVVGRKEKEYGGEQIFAVVVPSYENLAHDYPGKENDEAFIRELVKKEIEKVNRTLVGYKKITDFTLRKEPFEMNAQQKIRRFLYKNYENP</sequence>
<dbReference type="Proteomes" id="UP000009222">
    <property type="component" value="Chromosome"/>
</dbReference>
<dbReference type="KEGG" id="taz:TREAZ_3034"/>
<reference evidence="5" key="1">
    <citation type="submission" date="2009-12" db="EMBL/GenBank/DDBJ databases">
        <title>Complete sequence of Treponema azotonutricium strain ZAS-9.</title>
        <authorList>
            <person name="Tetu S.G."/>
            <person name="Matson E."/>
            <person name="Ren Q."/>
            <person name="Seshadri R."/>
            <person name="Elbourne L."/>
            <person name="Hassan K.A."/>
            <person name="Durkin A."/>
            <person name="Radune D."/>
            <person name="Mohamoud Y."/>
            <person name="Shay R."/>
            <person name="Jin S."/>
            <person name="Zhang X."/>
            <person name="Lucey K."/>
            <person name="Ballor N.R."/>
            <person name="Ottesen E."/>
            <person name="Rosenthal R."/>
            <person name="Allen A."/>
            <person name="Leadbetter J.R."/>
            <person name="Paulsen I.T."/>
        </authorList>
    </citation>
    <scope>NUCLEOTIDE SEQUENCE [LARGE SCALE GENOMIC DNA]</scope>
    <source>
        <strain evidence="5">ATCC BAA-888 / DSM 13862 / ZAS-9</strain>
    </source>
</reference>
<dbReference type="PROSITE" id="PS00455">
    <property type="entry name" value="AMP_BINDING"/>
    <property type="match status" value="1"/>
</dbReference>
<dbReference type="PANTHER" id="PTHR43201:SF5">
    <property type="entry name" value="MEDIUM-CHAIN ACYL-COA LIGASE ACSF2, MITOCHONDRIAL"/>
    <property type="match status" value="1"/>
</dbReference>
<evidence type="ECO:0000313" key="4">
    <source>
        <dbReference type="EMBL" id="AEF83018.1"/>
    </source>
</evidence>
<reference evidence="4 5" key="2">
    <citation type="journal article" date="2011" name="ISME J.">
        <title>RNA-seq reveals cooperative metabolic interactions between two termite-gut spirochete species in co-culture.</title>
        <authorList>
            <person name="Rosenthal A.Z."/>
            <person name="Matson E.G."/>
            <person name="Eldar A."/>
            <person name="Leadbetter J.R."/>
        </authorList>
    </citation>
    <scope>NUCLEOTIDE SEQUENCE [LARGE SCALE GENOMIC DNA]</scope>
    <source>
        <strain evidence="5">ATCC BAA-888 / DSM 13862 / ZAS-9</strain>
    </source>
</reference>
<keyword evidence="5" id="KW-1185">Reference proteome</keyword>
<dbReference type="Gene3D" id="3.40.50.12780">
    <property type="entry name" value="N-terminal domain of ligase-like"/>
    <property type="match status" value="1"/>
</dbReference>
<protein>
    <submittedName>
        <fullName evidence="4">AMP-dependent synthetase and ligase</fullName>
    </submittedName>
</protein>
<dbReference type="STRING" id="545695.TREAZ_3034"/>
<dbReference type="SUPFAM" id="SSF56801">
    <property type="entry name" value="Acetyl-CoA synthetase-like"/>
    <property type="match status" value="1"/>
</dbReference>
<comment type="similarity">
    <text evidence="1">Belongs to the ATP-dependent AMP-binding enzyme family.</text>
</comment>
<evidence type="ECO:0000256" key="1">
    <source>
        <dbReference type="ARBA" id="ARBA00006432"/>
    </source>
</evidence>
<dbReference type="InterPro" id="IPR042099">
    <property type="entry name" value="ANL_N_sf"/>
</dbReference>
<evidence type="ECO:0000256" key="2">
    <source>
        <dbReference type="ARBA" id="ARBA00022598"/>
    </source>
</evidence>
<accession>F5YB34</accession>
<evidence type="ECO:0000259" key="3">
    <source>
        <dbReference type="Pfam" id="PF00501"/>
    </source>
</evidence>
<dbReference type="GO" id="GO:0031956">
    <property type="term" value="F:medium-chain fatty acid-CoA ligase activity"/>
    <property type="evidence" value="ECO:0007669"/>
    <property type="project" value="TreeGrafter"/>
</dbReference>
<dbReference type="Pfam" id="PF00501">
    <property type="entry name" value="AMP-binding"/>
    <property type="match status" value="1"/>
</dbReference>
<dbReference type="InterPro" id="IPR045851">
    <property type="entry name" value="AMP-bd_C_sf"/>
</dbReference>
<dbReference type="OrthoDB" id="311554at2"/>
<dbReference type="EMBL" id="CP001841">
    <property type="protein sequence ID" value="AEF83018.1"/>
    <property type="molecule type" value="Genomic_DNA"/>
</dbReference>
<gene>
    <name evidence="4" type="ordered locus">TREAZ_3034</name>
</gene>
<dbReference type="HOGENOM" id="CLU_000022_59_9_12"/>
<dbReference type="RefSeq" id="WP_015712515.1">
    <property type="nucleotide sequence ID" value="NC_015577.1"/>
</dbReference>
<dbReference type="AlphaFoldDB" id="F5YB34"/>
<feature type="domain" description="AMP-dependent synthetase/ligase" evidence="3">
    <location>
        <begin position="27"/>
        <end position="421"/>
    </location>
</feature>
<keyword evidence="2 4" id="KW-0436">Ligase</keyword>
<organism evidence="4 5">
    <name type="scientific">Leadbettera azotonutricia (strain ATCC BAA-888 / DSM 13862 / ZAS-9)</name>
    <name type="common">Treponema azotonutricium</name>
    <dbReference type="NCBI Taxonomy" id="545695"/>
    <lineage>
        <taxon>Bacteria</taxon>
        <taxon>Pseudomonadati</taxon>
        <taxon>Spirochaetota</taxon>
        <taxon>Spirochaetia</taxon>
        <taxon>Spirochaetales</taxon>
        <taxon>Breznakiellaceae</taxon>
        <taxon>Leadbettera</taxon>
    </lineage>
</organism>